<evidence type="ECO:0000313" key="3">
    <source>
        <dbReference type="EMBL" id="CAL2103495.1"/>
    </source>
</evidence>
<dbReference type="SUPFAM" id="SSF56300">
    <property type="entry name" value="Metallo-dependent phosphatases"/>
    <property type="match status" value="1"/>
</dbReference>
<dbReference type="InterPro" id="IPR004843">
    <property type="entry name" value="Calcineurin-like_PHP"/>
</dbReference>
<organism evidence="3 4">
    <name type="scientific">Tenacibaculum polynesiense</name>
    <dbReference type="NCBI Taxonomy" id="3137857"/>
    <lineage>
        <taxon>Bacteria</taxon>
        <taxon>Pseudomonadati</taxon>
        <taxon>Bacteroidota</taxon>
        <taxon>Flavobacteriia</taxon>
        <taxon>Flavobacteriales</taxon>
        <taxon>Flavobacteriaceae</taxon>
        <taxon>Tenacibaculum</taxon>
    </lineage>
</organism>
<accession>A0ABM9PD54</accession>
<keyword evidence="4" id="KW-1185">Reference proteome</keyword>
<evidence type="ECO:0000259" key="2">
    <source>
        <dbReference type="Pfam" id="PF00149"/>
    </source>
</evidence>
<keyword evidence="1" id="KW-0472">Membrane</keyword>
<proteinExistence type="predicted"/>
<dbReference type="Pfam" id="PF00149">
    <property type="entry name" value="Metallophos"/>
    <property type="match status" value="1"/>
</dbReference>
<keyword evidence="1" id="KW-0812">Transmembrane</keyword>
<feature type="domain" description="Calcineurin-like phosphoesterase" evidence="2">
    <location>
        <begin position="119"/>
        <end position="336"/>
    </location>
</feature>
<keyword evidence="1" id="KW-1133">Transmembrane helix</keyword>
<dbReference type="Proteomes" id="UP001497527">
    <property type="component" value="Unassembled WGS sequence"/>
</dbReference>
<evidence type="ECO:0000313" key="4">
    <source>
        <dbReference type="Proteomes" id="UP001497527"/>
    </source>
</evidence>
<comment type="caution">
    <text evidence="3">The sequence shown here is derived from an EMBL/GenBank/DDBJ whole genome shotgun (WGS) entry which is preliminary data.</text>
</comment>
<evidence type="ECO:0000256" key="1">
    <source>
        <dbReference type="SAM" id="Phobius"/>
    </source>
</evidence>
<protein>
    <submittedName>
        <fullName evidence="3">Metallophos domain-containing protein</fullName>
    </submittedName>
</protein>
<dbReference type="InterPro" id="IPR029052">
    <property type="entry name" value="Metallo-depent_PP-like"/>
</dbReference>
<reference evidence="3 4" key="1">
    <citation type="submission" date="2024-05" db="EMBL/GenBank/DDBJ databases">
        <authorList>
            <person name="Duchaud E."/>
        </authorList>
    </citation>
    <scope>NUCLEOTIDE SEQUENCE [LARGE SCALE GENOMIC DNA]</scope>
    <source>
        <strain evidence="3">Ena-SAMPLE-TAB-13-05-2024-13:56:06:370-140308</strain>
    </source>
</reference>
<dbReference type="RefSeq" id="WP_348717701.1">
    <property type="nucleotide sequence ID" value="NZ_CAXJIO010000013.1"/>
</dbReference>
<dbReference type="Gene3D" id="3.60.21.10">
    <property type="match status" value="1"/>
</dbReference>
<dbReference type="PANTHER" id="PTHR46546:SF4">
    <property type="entry name" value="SHEWANELLA-LIKE PROTEIN PHOSPHATASE 1"/>
    <property type="match status" value="1"/>
</dbReference>
<sequence length="390" mass="45160">MKKRILRYLKHIFGTITVLVITGICALLYLNGSLNYGQNSKSYDLSHEGPYVFYENDSLLTINYVKGNRHDGFYVDTKHHTLKQLISGTCFFPLDSTSFTFPLKSNFQTPKAIYNDGNKILAISDIESKYKTFRDFLISNQVIDKELNWTFGKGHLVLVGDFVDRGFSTTQVLWFIYKLEQEAKKHGGNVHFILGNHELKNLQGQYKSAEQKYYAIASILGKQQYNLYDQNSFLGKWMASKNTIELINGILFTHGGIHPEITESNLTLQDLNRINRENYYNRYFPKPEKNIIQTVLSTKKGICWYRGYFRDNLSQEEVEKGIEKFNAKTIVVGHTIQSKVKKYYNGKVLAIDVKHPDDYSSSWPNKKSEGLLIENNNFFRTFYNGTKEKL</sequence>
<gene>
    <name evidence="3" type="ORF">T190423A01A_40088</name>
</gene>
<feature type="transmembrane region" description="Helical" evidence="1">
    <location>
        <begin position="12"/>
        <end position="30"/>
    </location>
</feature>
<dbReference type="PANTHER" id="PTHR46546">
    <property type="entry name" value="SHEWANELLA-LIKE PROTEIN PHOSPHATASE 1"/>
    <property type="match status" value="1"/>
</dbReference>
<dbReference type="EMBL" id="CAXJIO010000013">
    <property type="protein sequence ID" value="CAL2103495.1"/>
    <property type="molecule type" value="Genomic_DNA"/>
</dbReference>
<name>A0ABM9PD54_9FLAO</name>